<dbReference type="PANTHER" id="PTHR43537:SF5">
    <property type="entry name" value="UXU OPERON TRANSCRIPTIONAL REGULATOR"/>
    <property type="match status" value="1"/>
</dbReference>
<feature type="domain" description="HTH gntR-type" evidence="4">
    <location>
        <begin position="11"/>
        <end position="79"/>
    </location>
</feature>
<dbReference type="PANTHER" id="PTHR43537">
    <property type="entry name" value="TRANSCRIPTIONAL REGULATOR, GNTR FAMILY"/>
    <property type="match status" value="1"/>
</dbReference>
<dbReference type="SMART" id="SM00345">
    <property type="entry name" value="HTH_GNTR"/>
    <property type="match status" value="1"/>
</dbReference>
<dbReference type="OrthoDB" id="9799482at2"/>
<dbReference type="SMART" id="SM00895">
    <property type="entry name" value="FCD"/>
    <property type="match status" value="1"/>
</dbReference>
<dbReference type="AlphaFoldDB" id="A0A1N6UU02"/>
<dbReference type="InterPro" id="IPR008920">
    <property type="entry name" value="TF_FadR/GntR_C"/>
</dbReference>
<gene>
    <name evidence="5" type="ORF">SAMN05920897_11320</name>
</gene>
<dbReference type="CDD" id="cd07377">
    <property type="entry name" value="WHTH_GntR"/>
    <property type="match status" value="1"/>
</dbReference>
<dbReference type="STRING" id="159291.SAMN05920897_11320"/>
<evidence type="ECO:0000256" key="3">
    <source>
        <dbReference type="ARBA" id="ARBA00023163"/>
    </source>
</evidence>
<dbReference type="Pfam" id="PF07729">
    <property type="entry name" value="FCD"/>
    <property type="match status" value="1"/>
</dbReference>
<organism evidence="5 6">
    <name type="scientific">Alkalispirochaeta americana</name>
    <dbReference type="NCBI Taxonomy" id="159291"/>
    <lineage>
        <taxon>Bacteria</taxon>
        <taxon>Pseudomonadati</taxon>
        <taxon>Spirochaetota</taxon>
        <taxon>Spirochaetia</taxon>
        <taxon>Spirochaetales</taxon>
        <taxon>Spirochaetaceae</taxon>
        <taxon>Alkalispirochaeta</taxon>
    </lineage>
</organism>
<evidence type="ECO:0000259" key="4">
    <source>
        <dbReference type="PROSITE" id="PS50949"/>
    </source>
</evidence>
<evidence type="ECO:0000256" key="1">
    <source>
        <dbReference type="ARBA" id="ARBA00023015"/>
    </source>
</evidence>
<sequence>MVETNYEIKRTNLYEQIADSLERAIIAKDSELIRKLPSEQELAKRFQVSRTVVREGLKILKERGLIDLRNGGGSYITKPKLETVSSALQRIIEIDEVDNEDLHELRHILEVAACRLAAVHITAEEVARLREIVARMEDRSLSVDERVEYDSSFHIAIARAGKNILLEMFVEVMTTLTREYMSKGVLLRGGIEDCLKHHNLVVNAIESGDPDKAESAISDHLRASHENVTIYDSIENPDK</sequence>
<dbReference type="GO" id="GO:0003677">
    <property type="term" value="F:DNA binding"/>
    <property type="evidence" value="ECO:0007669"/>
    <property type="project" value="UniProtKB-KW"/>
</dbReference>
<dbReference type="Gene3D" id="1.20.120.530">
    <property type="entry name" value="GntR ligand-binding domain-like"/>
    <property type="match status" value="1"/>
</dbReference>
<evidence type="ECO:0000313" key="6">
    <source>
        <dbReference type="Proteomes" id="UP000186400"/>
    </source>
</evidence>
<dbReference type="InterPro" id="IPR000524">
    <property type="entry name" value="Tscrpt_reg_HTH_GntR"/>
</dbReference>
<dbReference type="Gene3D" id="1.10.10.10">
    <property type="entry name" value="Winged helix-like DNA-binding domain superfamily/Winged helix DNA-binding domain"/>
    <property type="match status" value="1"/>
</dbReference>
<proteinExistence type="predicted"/>
<dbReference type="InterPro" id="IPR036388">
    <property type="entry name" value="WH-like_DNA-bd_sf"/>
</dbReference>
<evidence type="ECO:0000256" key="2">
    <source>
        <dbReference type="ARBA" id="ARBA00023125"/>
    </source>
</evidence>
<dbReference type="Proteomes" id="UP000186400">
    <property type="component" value="Unassembled WGS sequence"/>
</dbReference>
<keyword evidence="6" id="KW-1185">Reference proteome</keyword>
<dbReference type="InterPro" id="IPR011711">
    <property type="entry name" value="GntR_C"/>
</dbReference>
<accession>A0A1N6UU02</accession>
<name>A0A1N6UU02_9SPIO</name>
<dbReference type="GO" id="GO:0003700">
    <property type="term" value="F:DNA-binding transcription factor activity"/>
    <property type="evidence" value="ECO:0007669"/>
    <property type="project" value="InterPro"/>
</dbReference>
<protein>
    <submittedName>
        <fullName evidence="5">GntR family transcriptional regulator, transcriptional repressor for pyruvate dehydrogenase complex</fullName>
    </submittedName>
</protein>
<dbReference type="SUPFAM" id="SSF46785">
    <property type="entry name" value="Winged helix' DNA-binding domain"/>
    <property type="match status" value="1"/>
</dbReference>
<keyword evidence="1" id="KW-0805">Transcription regulation</keyword>
<dbReference type="RefSeq" id="WP_076489232.1">
    <property type="nucleotide sequence ID" value="NZ_FTMS01000013.1"/>
</dbReference>
<keyword evidence="2" id="KW-0238">DNA-binding</keyword>
<dbReference type="PROSITE" id="PS50949">
    <property type="entry name" value="HTH_GNTR"/>
    <property type="match status" value="1"/>
</dbReference>
<reference evidence="5 6" key="1">
    <citation type="submission" date="2017-01" db="EMBL/GenBank/DDBJ databases">
        <authorList>
            <person name="Mah S.A."/>
            <person name="Swanson W.J."/>
            <person name="Moy G.W."/>
            <person name="Vacquier V.D."/>
        </authorList>
    </citation>
    <scope>NUCLEOTIDE SEQUENCE [LARGE SCALE GENOMIC DNA]</scope>
    <source>
        <strain evidence="5 6">ASpG1</strain>
    </source>
</reference>
<keyword evidence="3" id="KW-0804">Transcription</keyword>
<dbReference type="InterPro" id="IPR036390">
    <property type="entry name" value="WH_DNA-bd_sf"/>
</dbReference>
<dbReference type="SUPFAM" id="SSF48008">
    <property type="entry name" value="GntR ligand-binding domain-like"/>
    <property type="match status" value="1"/>
</dbReference>
<keyword evidence="5" id="KW-0670">Pyruvate</keyword>
<dbReference type="PRINTS" id="PR00035">
    <property type="entry name" value="HTHGNTR"/>
</dbReference>
<dbReference type="EMBL" id="FTMS01000013">
    <property type="protein sequence ID" value="SIQ69108.1"/>
    <property type="molecule type" value="Genomic_DNA"/>
</dbReference>
<dbReference type="Pfam" id="PF00392">
    <property type="entry name" value="GntR"/>
    <property type="match status" value="1"/>
</dbReference>
<evidence type="ECO:0000313" key="5">
    <source>
        <dbReference type="EMBL" id="SIQ69108.1"/>
    </source>
</evidence>